<gene>
    <name evidence="6" type="ORF">MPLG2_2023</name>
</gene>
<dbReference type="SUPFAM" id="SSF46689">
    <property type="entry name" value="Homeodomain-like"/>
    <property type="match status" value="1"/>
</dbReference>
<dbReference type="EMBL" id="LT985188">
    <property type="protein sequence ID" value="SPD87053.1"/>
    <property type="molecule type" value="Genomic_DNA"/>
</dbReference>
<evidence type="ECO:0000259" key="5">
    <source>
        <dbReference type="PROSITE" id="PS50977"/>
    </source>
</evidence>
<dbReference type="AlphaFoldDB" id="A0A2N9JHI1"/>
<keyword evidence="7" id="KW-1185">Reference proteome</keyword>
<reference evidence="6 7" key="1">
    <citation type="submission" date="2018-02" db="EMBL/GenBank/DDBJ databases">
        <authorList>
            <person name="Cohen D.B."/>
            <person name="Kent A.D."/>
        </authorList>
    </citation>
    <scope>NUCLEOTIDE SEQUENCE [LARGE SCALE GENOMIC DNA]</scope>
    <source>
        <strain evidence="6">1</strain>
    </source>
</reference>
<sequence length="215" mass="23733">MTQERSYRTTAAEANRRKMIDAARECFVERGYAGTTIKAVAQRCGLSQESLYKTFGGKARLLKAVYDTTLAGDDTPVPVAMREHGLAVRDAASPDQAARAWADMVIALGDRLGPLLAAVTAAGATDTGAAQLLETMNQERLVGARMVADHWAGNGWLDPAREPHEHARTLWLLNSPEVRQLATQQQDSTEDYHRWLVHMVRTSVLRDHPETAWTP</sequence>
<evidence type="ECO:0000256" key="4">
    <source>
        <dbReference type="PROSITE-ProRule" id="PRU00335"/>
    </source>
</evidence>
<dbReference type="GO" id="GO:0000976">
    <property type="term" value="F:transcription cis-regulatory region binding"/>
    <property type="evidence" value="ECO:0007669"/>
    <property type="project" value="TreeGrafter"/>
</dbReference>
<dbReference type="PANTHER" id="PTHR30055:SF234">
    <property type="entry name" value="HTH-TYPE TRANSCRIPTIONAL REGULATOR BETI"/>
    <property type="match status" value="1"/>
</dbReference>
<dbReference type="Proteomes" id="UP000238164">
    <property type="component" value="Chromosome 1"/>
</dbReference>
<evidence type="ECO:0000313" key="6">
    <source>
        <dbReference type="EMBL" id="SPD87053.1"/>
    </source>
</evidence>
<evidence type="ECO:0000256" key="2">
    <source>
        <dbReference type="ARBA" id="ARBA00023125"/>
    </source>
</evidence>
<evidence type="ECO:0000256" key="1">
    <source>
        <dbReference type="ARBA" id="ARBA00023015"/>
    </source>
</evidence>
<dbReference type="Gene3D" id="1.10.357.10">
    <property type="entry name" value="Tetracycline Repressor, domain 2"/>
    <property type="match status" value="1"/>
</dbReference>
<accession>A0A2N9JHI1</accession>
<dbReference type="KEGG" id="mgg:MPLG2_2023"/>
<name>A0A2N9JHI1_9ACTN</name>
<dbReference type="InterPro" id="IPR050109">
    <property type="entry name" value="HTH-type_TetR-like_transc_reg"/>
</dbReference>
<feature type="domain" description="HTH tetR-type" evidence="5">
    <location>
        <begin position="13"/>
        <end position="73"/>
    </location>
</feature>
<dbReference type="InterPro" id="IPR009057">
    <property type="entry name" value="Homeodomain-like_sf"/>
</dbReference>
<dbReference type="InterPro" id="IPR001647">
    <property type="entry name" value="HTH_TetR"/>
</dbReference>
<evidence type="ECO:0000256" key="3">
    <source>
        <dbReference type="ARBA" id="ARBA00023163"/>
    </source>
</evidence>
<keyword evidence="3" id="KW-0804">Transcription</keyword>
<dbReference type="PANTHER" id="PTHR30055">
    <property type="entry name" value="HTH-TYPE TRANSCRIPTIONAL REGULATOR RUTR"/>
    <property type="match status" value="1"/>
</dbReference>
<dbReference type="PROSITE" id="PS50977">
    <property type="entry name" value="HTH_TETR_2"/>
    <property type="match status" value="1"/>
</dbReference>
<dbReference type="GO" id="GO:0003700">
    <property type="term" value="F:DNA-binding transcription factor activity"/>
    <property type="evidence" value="ECO:0007669"/>
    <property type="project" value="TreeGrafter"/>
</dbReference>
<keyword evidence="1" id="KW-0805">Transcription regulation</keyword>
<feature type="DNA-binding region" description="H-T-H motif" evidence="4">
    <location>
        <begin position="36"/>
        <end position="55"/>
    </location>
</feature>
<dbReference type="RefSeq" id="WP_105185868.1">
    <property type="nucleotide sequence ID" value="NZ_BAAAGO010000023.1"/>
</dbReference>
<proteinExistence type="predicted"/>
<protein>
    <submittedName>
        <fullName evidence="6">Transcriptional regulator, TetR family</fullName>
    </submittedName>
</protein>
<dbReference type="PRINTS" id="PR00455">
    <property type="entry name" value="HTHTETR"/>
</dbReference>
<dbReference type="OrthoDB" id="4823039at2"/>
<keyword evidence="2 4" id="KW-0238">DNA-binding</keyword>
<organism evidence="6 7">
    <name type="scientific">Micropruina glycogenica</name>
    <dbReference type="NCBI Taxonomy" id="75385"/>
    <lineage>
        <taxon>Bacteria</taxon>
        <taxon>Bacillati</taxon>
        <taxon>Actinomycetota</taxon>
        <taxon>Actinomycetes</taxon>
        <taxon>Propionibacteriales</taxon>
        <taxon>Nocardioidaceae</taxon>
        <taxon>Micropruina</taxon>
    </lineage>
</organism>
<evidence type="ECO:0000313" key="7">
    <source>
        <dbReference type="Proteomes" id="UP000238164"/>
    </source>
</evidence>
<dbReference type="Pfam" id="PF00440">
    <property type="entry name" value="TetR_N"/>
    <property type="match status" value="1"/>
</dbReference>